<keyword evidence="2" id="KW-0408">Iron</keyword>
<dbReference type="PRINTS" id="PR00469">
    <property type="entry name" value="PNDRDTASEII"/>
</dbReference>
<dbReference type="Pfam" id="PF13738">
    <property type="entry name" value="Pyr_redox_3"/>
    <property type="match status" value="1"/>
</dbReference>
<feature type="domain" description="Cyclic nucleotide-binding" evidence="4">
    <location>
        <begin position="430"/>
        <end position="545"/>
    </location>
</feature>
<sequence>MAQRARQNFDIAIIGAGPAGLSAAAKAAEYDLEARAANPDHTTSHILIEGSPLHANTLQRYQKGKHVMDEPGYLDLRSPLEFGAGKREQILDTWQQGISDTGINFCPNTEVSKVTGSRGNFIIECANGSSIGANYVVLSIGTQGNPRRLGVEGDNSHFVQYQLDDPNEYQNEDIIVIGAGDAAIENALALAENNRVIIVNRKNEFTRAKQGNLDNVLEAINDRNMAFSCRYDASVKSLSVPEPGAVGTVTLNTARGDETLTCNRIVARLGSIPPRQFVERCGIQLPNSDPEAIPELDSQYQCNVDGLYIIGALAGYPLIKQGMNQGFDVIEYIKGKSVKPVDHPLLALKFSLLPYLADVDDILALYQQRVPMFSRLNALAFRELIMESDISYFVDDEQQISHLMQQGRAVQQQRINDINVVRTTDIQRRKLAGLPTKIVAPISEPIITNVAKSGEFIYHHNDYSNSFFTIIEGQVTLSSPDGSDTILGPGQFFGELSLLSGRPRIGNAIASNDTVLIETPRRTMAKLMAANDEVAKGIEIVFLQRTLQQFFTPQASYVELRDIAKSVNTSHFNTGQNIYQEGANGDHLYLIRSGTIALRRLERGNEIVIGQLHSGQIFGQMALMGDPVRRESAYATVRSELIEIDRKAFIALLKKSPDSIAKLQAETAKQLKSTAEMAALPEQASLMSFLLAQGTGEGTNVLLINENLCVGCDNCETACAETHNGISRLDRKAGVRFANINLPIACRHCEQPHCMKECPPNAIHRENSGEVYIDDTCIGCGNCETNCPYNVIKLSYQMPEKPPFLSWLFSGIGPGPGEDKAATPSKAAKEAGKQAVKCDACVDRPAGPACVQYCPTGAAQRMEPNDFIDVLNLR</sequence>
<organism evidence="6 7">
    <name type="scientific">Zhongshania borealis</name>
    <dbReference type="NCBI Taxonomy" id="889488"/>
    <lineage>
        <taxon>Bacteria</taxon>
        <taxon>Pseudomonadati</taxon>
        <taxon>Pseudomonadota</taxon>
        <taxon>Gammaproteobacteria</taxon>
        <taxon>Cellvibrionales</taxon>
        <taxon>Spongiibacteraceae</taxon>
        <taxon>Zhongshania</taxon>
    </lineage>
</organism>
<dbReference type="CDD" id="cd00038">
    <property type="entry name" value="CAP_ED"/>
    <property type="match status" value="2"/>
</dbReference>
<evidence type="ECO:0008006" key="8">
    <source>
        <dbReference type="Google" id="ProtNLM"/>
    </source>
</evidence>
<dbReference type="RefSeq" id="WP_344937737.1">
    <property type="nucleotide sequence ID" value="NZ_BAABDM010000007.1"/>
</dbReference>
<dbReference type="PANTHER" id="PTHR24567">
    <property type="entry name" value="CRP FAMILY TRANSCRIPTIONAL REGULATORY PROTEIN"/>
    <property type="match status" value="1"/>
</dbReference>
<dbReference type="SUPFAM" id="SSF54862">
    <property type="entry name" value="4Fe-4S ferredoxins"/>
    <property type="match status" value="1"/>
</dbReference>
<dbReference type="PANTHER" id="PTHR24567:SF26">
    <property type="entry name" value="REGULATORY PROTEIN YEIL"/>
    <property type="match status" value="1"/>
</dbReference>
<dbReference type="Pfam" id="PF00027">
    <property type="entry name" value="cNMP_binding"/>
    <property type="match status" value="2"/>
</dbReference>
<dbReference type="Gene3D" id="3.30.70.20">
    <property type="match status" value="2"/>
</dbReference>
<dbReference type="SMART" id="SM00100">
    <property type="entry name" value="cNMP"/>
    <property type="match status" value="2"/>
</dbReference>
<dbReference type="SUPFAM" id="SSF51905">
    <property type="entry name" value="FAD/NAD(P)-binding domain"/>
    <property type="match status" value="2"/>
</dbReference>
<dbReference type="InterPro" id="IPR017900">
    <property type="entry name" value="4Fe4S_Fe_S_CS"/>
</dbReference>
<feature type="domain" description="4Fe-4S ferredoxin-type" evidence="5">
    <location>
        <begin position="736"/>
        <end position="768"/>
    </location>
</feature>
<dbReference type="InterPro" id="IPR000595">
    <property type="entry name" value="cNMP-bd_dom"/>
</dbReference>
<proteinExistence type="predicted"/>
<feature type="domain" description="Cyclic nucleotide-binding" evidence="4">
    <location>
        <begin position="551"/>
        <end position="670"/>
    </location>
</feature>
<reference evidence="7" key="1">
    <citation type="journal article" date="2019" name="Int. J. Syst. Evol. Microbiol.">
        <title>The Global Catalogue of Microorganisms (GCM) 10K type strain sequencing project: providing services to taxonomists for standard genome sequencing and annotation.</title>
        <authorList>
            <consortium name="The Broad Institute Genomics Platform"/>
            <consortium name="The Broad Institute Genome Sequencing Center for Infectious Disease"/>
            <person name="Wu L."/>
            <person name="Ma J."/>
        </authorList>
    </citation>
    <scope>NUCLEOTIDE SEQUENCE [LARGE SCALE GENOMIC DNA]</scope>
    <source>
        <strain evidence="7">JCM 17304</strain>
    </source>
</reference>
<feature type="domain" description="4Fe-4S ferredoxin-type" evidence="5">
    <location>
        <begin position="769"/>
        <end position="797"/>
    </location>
</feature>
<dbReference type="PROSITE" id="PS00198">
    <property type="entry name" value="4FE4S_FER_1"/>
    <property type="match status" value="1"/>
</dbReference>
<evidence type="ECO:0000313" key="6">
    <source>
        <dbReference type="EMBL" id="GAA4102750.1"/>
    </source>
</evidence>
<dbReference type="CDD" id="cd16367">
    <property type="entry name" value="DMSOR_beta_like"/>
    <property type="match status" value="1"/>
</dbReference>
<evidence type="ECO:0000313" key="7">
    <source>
        <dbReference type="Proteomes" id="UP001500392"/>
    </source>
</evidence>
<dbReference type="SUPFAM" id="SSF51206">
    <property type="entry name" value="cAMP-binding domain-like"/>
    <property type="match status" value="2"/>
</dbReference>
<accession>A0ABP7X2L2</accession>
<dbReference type="PRINTS" id="PR00368">
    <property type="entry name" value="FADPNR"/>
</dbReference>
<keyword evidence="3" id="KW-0411">Iron-sulfur</keyword>
<name>A0ABP7X2L2_9GAMM</name>
<dbReference type="InterPro" id="IPR014710">
    <property type="entry name" value="RmlC-like_jellyroll"/>
</dbReference>
<dbReference type="InterPro" id="IPR018490">
    <property type="entry name" value="cNMP-bd_dom_sf"/>
</dbReference>
<dbReference type="Proteomes" id="UP001500392">
    <property type="component" value="Unassembled WGS sequence"/>
</dbReference>
<dbReference type="Gene3D" id="3.50.50.60">
    <property type="entry name" value="FAD/NAD(P)-binding domain"/>
    <property type="match status" value="2"/>
</dbReference>
<dbReference type="PROSITE" id="PS51379">
    <property type="entry name" value="4FE4S_FER_2"/>
    <property type="match status" value="3"/>
</dbReference>
<dbReference type="InterPro" id="IPR036188">
    <property type="entry name" value="FAD/NAD-bd_sf"/>
</dbReference>
<comment type="caution">
    <text evidence="6">The sequence shown here is derived from an EMBL/GenBank/DDBJ whole genome shotgun (WGS) entry which is preliminary data.</text>
</comment>
<evidence type="ECO:0000256" key="2">
    <source>
        <dbReference type="ARBA" id="ARBA00023004"/>
    </source>
</evidence>
<dbReference type="InterPro" id="IPR017896">
    <property type="entry name" value="4Fe4S_Fe-S-bd"/>
</dbReference>
<dbReference type="EMBL" id="BAABDM010000007">
    <property type="protein sequence ID" value="GAA4102750.1"/>
    <property type="molecule type" value="Genomic_DNA"/>
</dbReference>
<evidence type="ECO:0000256" key="1">
    <source>
        <dbReference type="ARBA" id="ARBA00022723"/>
    </source>
</evidence>
<gene>
    <name evidence="6" type="ORF">GCM10022414_30780</name>
</gene>
<evidence type="ECO:0000259" key="5">
    <source>
        <dbReference type="PROSITE" id="PS51379"/>
    </source>
</evidence>
<dbReference type="PROSITE" id="PS50042">
    <property type="entry name" value="CNMP_BINDING_3"/>
    <property type="match status" value="2"/>
</dbReference>
<protein>
    <recommendedName>
        <fullName evidence="8">Cyclic nucleotide-binding protein</fullName>
    </recommendedName>
</protein>
<dbReference type="Pfam" id="PF13247">
    <property type="entry name" value="Fer4_11"/>
    <property type="match status" value="1"/>
</dbReference>
<evidence type="ECO:0000256" key="3">
    <source>
        <dbReference type="ARBA" id="ARBA00023014"/>
    </source>
</evidence>
<feature type="domain" description="4Fe-4S ferredoxin-type" evidence="5">
    <location>
        <begin position="700"/>
        <end position="731"/>
    </location>
</feature>
<evidence type="ECO:0000259" key="4">
    <source>
        <dbReference type="PROSITE" id="PS50042"/>
    </source>
</evidence>
<keyword evidence="7" id="KW-1185">Reference proteome</keyword>
<dbReference type="InterPro" id="IPR050397">
    <property type="entry name" value="Env_Response_Regulators"/>
</dbReference>
<keyword evidence="1" id="KW-0479">Metal-binding</keyword>
<dbReference type="Gene3D" id="2.60.120.10">
    <property type="entry name" value="Jelly Rolls"/>
    <property type="match status" value="2"/>
</dbReference>